<dbReference type="Proteomes" id="UP000427769">
    <property type="component" value="Chromosome"/>
</dbReference>
<name>A0A5K7YVN7_9BACT</name>
<proteinExistence type="predicted"/>
<evidence type="ECO:0000313" key="3">
    <source>
        <dbReference type="EMBL" id="BBO72708.1"/>
    </source>
</evidence>
<dbReference type="InterPro" id="IPR011528">
    <property type="entry name" value="NERD"/>
</dbReference>
<feature type="domain" description="NERD" evidence="2">
    <location>
        <begin position="99"/>
        <end position="216"/>
    </location>
</feature>
<dbReference type="Pfam" id="PF08378">
    <property type="entry name" value="NERD"/>
    <property type="match status" value="1"/>
</dbReference>
<feature type="transmembrane region" description="Helical" evidence="1">
    <location>
        <begin position="40"/>
        <end position="59"/>
    </location>
</feature>
<keyword evidence="4" id="KW-1185">Reference proteome</keyword>
<evidence type="ECO:0000256" key="1">
    <source>
        <dbReference type="SAM" id="Phobius"/>
    </source>
</evidence>
<dbReference type="RefSeq" id="WP_155301889.1">
    <property type="nucleotide sequence ID" value="NZ_AP021875.1"/>
</dbReference>
<reference evidence="3 4" key="1">
    <citation type="submission" date="2019-11" db="EMBL/GenBank/DDBJ databases">
        <title>Comparative genomics of hydrocarbon-degrading Desulfosarcina strains.</title>
        <authorList>
            <person name="Watanabe M."/>
            <person name="Kojima H."/>
            <person name="Fukui M."/>
        </authorList>
    </citation>
    <scope>NUCLEOTIDE SEQUENCE [LARGE SCALE GENOMIC DNA]</scope>
    <source>
        <strain evidence="3 4">PP31</strain>
    </source>
</reference>
<dbReference type="AlphaFoldDB" id="A0A5K7YVN7"/>
<dbReference type="PROSITE" id="PS50965">
    <property type="entry name" value="NERD"/>
    <property type="match status" value="1"/>
</dbReference>
<evidence type="ECO:0000313" key="4">
    <source>
        <dbReference type="Proteomes" id="UP000427769"/>
    </source>
</evidence>
<accession>A0A5K7YVN7</accession>
<keyword evidence="1" id="KW-0812">Transmembrane</keyword>
<evidence type="ECO:0000259" key="2">
    <source>
        <dbReference type="PROSITE" id="PS50965"/>
    </source>
</evidence>
<feature type="transmembrane region" description="Helical" evidence="1">
    <location>
        <begin position="71"/>
        <end position="88"/>
    </location>
</feature>
<keyword evidence="1" id="KW-1133">Transmembrane helix</keyword>
<protein>
    <recommendedName>
        <fullName evidence="2">NERD domain-containing protein</fullName>
    </recommendedName>
</protein>
<keyword evidence="1" id="KW-0472">Membrane</keyword>
<organism evidence="3 4">
    <name type="scientific">Desulfosarcina widdelii</name>
    <dbReference type="NCBI Taxonomy" id="947919"/>
    <lineage>
        <taxon>Bacteria</taxon>
        <taxon>Pseudomonadati</taxon>
        <taxon>Thermodesulfobacteriota</taxon>
        <taxon>Desulfobacteria</taxon>
        <taxon>Desulfobacterales</taxon>
        <taxon>Desulfosarcinaceae</taxon>
        <taxon>Desulfosarcina</taxon>
    </lineage>
</organism>
<sequence>MANKFTITKNTKRSPLKALPLHTAGQSIDEEIHRIQTVEIGSYFAGAACMVFIACFEWYKWVTSAPPSPVSISIGAAVVVSYCVYKIIKFRKEVKTLRLARDGERAVGEYLDSFRQQGYRVLHDLVGGDFNIDHIIIGKTGIYTIETKTISKYVRGTQKINYDGEELSINGMKPDRNPIIQAKAQAGWVKEFVRDFLKKNVPIQPVVVFPGWFVEGNQKSEVWVLEPKALKGFISRRDEVMDEKDVSIIANYLTRHLRTREEYYRKN</sequence>
<dbReference type="OrthoDB" id="9813328at2"/>
<gene>
    <name evidence="3" type="ORF">DSCW_01250</name>
</gene>
<dbReference type="KEGG" id="dwd:DSCW_01250"/>
<dbReference type="EMBL" id="AP021875">
    <property type="protein sequence ID" value="BBO72708.1"/>
    <property type="molecule type" value="Genomic_DNA"/>
</dbReference>